<dbReference type="InterPro" id="IPR011335">
    <property type="entry name" value="Restrct_endonuc-II-like"/>
</dbReference>
<keyword evidence="4" id="KW-1185">Reference proteome</keyword>
<dbReference type="AlphaFoldDB" id="A0A1G6ZI47"/>
<keyword evidence="3" id="KW-0255">Endonuclease</keyword>
<dbReference type="Proteomes" id="UP000182744">
    <property type="component" value="Unassembled WGS sequence"/>
</dbReference>
<accession>A0A1G6ZI47</accession>
<evidence type="ECO:0000256" key="1">
    <source>
        <dbReference type="ARBA" id="ARBA00006738"/>
    </source>
</evidence>
<comment type="similarity">
    <text evidence="1 2">Belongs to the UPF0102 family.</text>
</comment>
<protein>
    <recommendedName>
        <fullName evidence="2">UPF0102 protein SAMN05421878_101133</fullName>
    </recommendedName>
</protein>
<dbReference type="PANTHER" id="PTHR34039:SF1">
    <property type="entry name" value="UPF0102 PROTEIN YRAN"/>
    <property type="match status" value="1"/>
</dbReference>
<dbReference type="HAMAP" id="MF_00048">
    <property type="entry name" value="UPF0102"/>
    <property type="match status" value="1"/>
</dbReference>
<proteinExistence type="inferred from homology"/>
<dbReference type="CDD" id="cd20736">
    <property type="entry name" value="PoNe_Nuclease"/>
    <property type="match status" value="1"/>
</dbReference>
<evidence type="ECO:0000313" key="3">
    <source>
        <dbReference type="EMBL" id="SDE02319.1"/>
    </source>
</evidence>
<sequence>MCLAYLIFTGERRRCRAALGFGHNGAMTTKSTFIRPGPDLELPELPARPSRQEIGAWGENIARRYLETSAGLEILAQNWCSPHRTGELDLVCRDAQAGELIGVEVKTRRGANQVPALLSLTTQKRQRLRALLYEWLAAHPQPHANLRLDFIGVEAGHKTCQALYHLRNI</sequence>
<evidence type="ECO:0000256" key="2">
    <source>
        <dbReference type="HAMAP-Rule" id="MF_00048"/>
    </source>
</evidence>
<dbReference type="Gene3D" id="3.40.1350.10">
    <property type="match status" value="1"/>
</dbReference>
<reference evidence="4" key="1">
    <citation type="submission" date="2016-10" db="EMBL/GenBank/DDBJ databases">
        <authorList>
            <person name="Varghese N."/>
        </authorList>
    </citation>
    <scope>NUCLEOTIDE SEQUENCE [LARGE SCALE GENOMIC DNA]</scope>
    <source>
        <strain evidence="4">DSM 20639</strain>
    </source>
</reference>
<name>A0A1G6ZI47_9ACTO</name>
<organism evidence="3 4">
    <name type="scientific">Actinobaculum suis</name>
    <dbReference type="NCBI Taxonomy" id="1657"/>
    <lineage>
        <taxon>Bacteria</taxon>
        <taxon>Bacillati</taxon>
        <taxon>Actinomycetota</taxon>
        <taxon>Actinomycetes</taxon>
        <taxon>Actinomycetales</taxon>
        <taxon>Actinomycetaceae</taxon>
        <taxon>Actinobaculum</taxon>
    </lineage>
</organism>
<keyword evidence="3" id="KW-0378">Hydrolase</keyword>
<dbReference type="PANTHER" id="PTHR34039">
    <property type="entry name" value="UPF0102 PROTEIN YRAN"/>
    <property type="match status" value="1"/>
</dbReference>
<gene>
    <name evidence="3" type="ORF">SAMN05421878_101133</name>
</gene>
<dbReference type="SUPFAM" id="SSF52980">
    <property type="entry name" value="Restriction endonuclease-like"/>
    <property type="match status" value="1"/>
</dbReference>
<dbReference type="InterPro" id="IPR011856">
    <property type="entry name" value="tRNA_endonuc-like_dom_sf"/>
</dbReference>
<evidence type="ECO:0000313" key="4">
    <source>
        <dbReference type="Proteomes" id="UP000182744"/>
    </source>
</evidence>
<dbReference type="GO" id="GO:0003676">
    <property type="term" value="F:nucleic acid binding"/>
    <property type="evidence" value="ECO:0007669"/>
    <property type="project" value="InterPro"/>
</dbReference>
<dbReference type="EMBL" id="FNAU01000001">
    <property type="protein sequence ID" value="SDE02319.1"/>
    <property type="molecule type" value="Genomic_DNA"/>
</dbReference>
<keyword evidence="3" id="KW-0540">Nuclease</keyword>
<dbReference type="InterPro" id="IPR003509">
    <property type="entry name" value="UPF0102_YraN-like"/>
</dbReference>
<dbReference type="Pfam" id="PF02021">
    <property type="entry name" value="UPF0102"/>
    <property type="match status" value="1"/>
</dbReference>
<dbReference type="GO" id="GO:0004519">
    <property type="term" value="F:endonuclease activity"/>
    <property type="evidence" value="ECO:0007669"/>
    <property type="project" value="UniProtKB-KW"/>
</dbReference>